<organism evidence="2 3">
    <name type="scientific">Pontibacter virosus</name>
    <dbReference type="NCBI Taxonomy" id="1765052"/>
    <lineage>
        <taxon>Bacteria</taxon>
        <taxon>Pseudomonadati</taxon>
        <taxon>Bacteroidota</taxon>
        <taxon>Cytophagia</taxon>
        <taxon>Cytophagales</taxon>
        <taxon>Hymenobacteraceae</taxon>
        <taxon>Pontibacter</taxon>
    </lineage>
</organism>
<dbReference type="CDD" id="cd09620">
    <property type="entry name" value="CBM9_like_3"/>
    <property type="match status" value="1"/>
</dbReference>
<dbReference type="GO" id="GO:0030246">
    <property type="term" value="F:carbohydrate binding"/>
    <property type="evidence" value="ECO:0007669"/>
    <property type="project" value="InterPro"/>
</dbReference>
<dbReference type="EMBL" id="QEKI01000001">
    <property type="protein sequence ID" value="PVY43727.1"/>
    <property type="molecule type" value="Genomic_DNA"/>
</dbReference>
<dbReference type="InterPro" id="IPR010502">
    <property type="entry name" value="Carb-bd_dom_fam9"/>
</dbReference>
<gene>
    <name evidence="2" type="ORF">C8E01_10183</name>
</gene>
<dbReference type="AlphaFoldDB" id="A0A2U1B5C8"/>
<proteinExistence type="predicted"/>
<comment type="caution">
    <text evidence="2">The sequence shown here is derived from an EMBL/GenBank/DDBJ whole genome shotgun (WGS) entry which is preliminary data.</text>
</comment>
<sequence>MRHLELPLLPHVKKDSPFLLIDSELDKLPTQLISNAPWATTQEKPEVEFVMAHSGDCLFLKYYVTEQHVLARYRQPNDPVYKDSCVELFISFQNDPAYYNIEFNCLGTCRIGFGPERHNRKLLPPATIAKIRSSGTLRAGNSASHKKAWQLTLVIPISIFSEHQLASLESEEHARVNFCKCGDELPEPHFLTWNMIQAPEPNFHLPEFFGTVKFLSSRPQPAEHASVGHSR</sequence>
<evidence type="ECO:0000259" key="1">
    <source>
        <dbReference type="Pfam" id="PF16011"/>
    </source>
</evidence>
<dbReference type="GO" id="GO:0016052">
    <property type="term" value="P:carbohydrate catabolic process"/>
    <property type="evidence" value="ECO:0007669"/>
    <property type="project" value="InterPro"/>
</dbReference>
<keyword evidence="3" id="KW-1185">Reference proteome</keyword>
<dbReference type="Pfam" id="PF16011">
    <property type="entry name" value="CBM9_2"/>
    <property type="match status" value="1"/>
</dbReference>
<dbReference type="Proteomes" id="UP000245466">
    <property type="component" value="Unassembled WGS sequence"/>
</dbReference>
<reference evidence="2 3" key="1">
    <citation type="submission" date="2018-04" db="EMBL/GenBank/DDBJ databases">
        <title>Genomic Encyclopedia of Type Strains, Phase IV (KMG-IV): sequencing the most valuable type-strain genomes for metagenomic binning, comparative biology and taxonomic classification.</title>
        <authorList>
            <person name="Goeker M."/>
        </authorList>
    </citation>
    <scope>NUCLEOTIDE SEQUENCE [LARGE SCALE GENOMIC DNA]</scope>
    <source>
        <strain evidence="2 3">DSM 100231</strain>
    </source>
</reference>
<evidence type="ECO:0000313" key="2">
    <source>
        <dbReference type="EMBL" id="PVY43727.1"/>
    </source>
</evidence>
<protein>
    <submittedName>
        <fullName evidence="2">Cellulose/xylan binding protein with CBM9 domain</fullName>
    </submittedName>
</protein>
<dbReference type="GO" id="GO:0004553">
    <property type="term" value="F:hydrolase activity, hydrolyzing O-glycosyl compounds"/>
    <property type="evidence" value="ECO:0007669"/>
    <property type="project" value="InterPro"/>
</dbReference>
<dbReference type="OrthoDB" id="9801646at2"/>
<feature type="domain" description="Carbohydrate-binding" evidence="1">
    <location>
        <begin position="26"/>
        <end position="214"/>
    </location>
</feature>
<name>A0A2U1B5C8_9BACT</name>
<dbReference type="RefSeq" id="WP_116541403.1">
    <property type="nucleotide sequence ID" value="NZ_QEKI01000001.1"/>
</dbReference>
<dbReference type="SUPFAM" id="SSF49344">
    <property type="entry name" value="CBD9-like"/>
    <property type="match status" value="1"/>
</dbReference>
<accession>A0A2U1B5C8</accession>
<evidence type="ECO:0000313" key="3">
    <source>
        <dbReference type="Proteomes" id="UP000245466"/>
    </source>
</evidence>
<dbReference type="Gene3D" id="2.60.40.1190">
    <property type="match status" value="1"/>
</dbReference>